<dbReference type="Proteomes" id="UP000275408">
    <property type="component" value="Unassembled WGS sequence"/>
</dbReference>
<sequence>MDGSEELTGISPLQSTDANVEQCGRKLSLKDIRRYEKKTLLCPGGCGTDLDLNDIPTHDCMRDLRQKLESAEKKLCDKEEKARETGVMENTYREQLALQDCKIAQMSTEIKELLLERSRRDEMFNNKETFYKEQITALMDQVAKLERKLQLRRPSNQEDESLSETNGAKEWAYRYDKLLADKITLETLFQRRERESQREIDALKEEAAMLRESLHLEREMLSLEHDHATFNKLAVLTDQLESLVQHKQHRGRHKSSHKAKDLGSETMNGRIRKRVPNSVGSSNSDTVDEEDMEVVSN</sequence>
<accession>A0A3M6U0L5</accession>
<comment type="caution">
    <text evidence="3">The sequence shown here is derived from an EMBL/GenBank/DDBJ whole genome shotgun (WGS) entry which is preliminary data.</text>
</comment>
<keyword evidence="1" id="KW-0175">Coiled coil</keyword>
<evidence type="ECO:0000256" key="1">
    <source>
        <dbReference type="SAM" id="Coils"/>
    </source>
</evidence>
<keyword evidence="4" id="KW-1185">Reference proteome</keyword>
<dbReference type="OrthoDB" id="5964019at2759"/>
<proteinExistence type="predicted"/>
<feature type="compositionally biased region" description="Basic residues" evidence="2">
    <location>
        <begin position="246"/>
        <end position="257"/>
    </location>
</feature>
<dbReference type="AlphaFoldDB" id="A0A3M6U0L5"/>
<feature type="region of interest" description="Disordered" evidence="2">
    <location>
        <begin position="246"/>
        <end position="297"/>
    </location>
</feature>
<evidence type="ECO:0000313" key="3">
    <source>
        <dbReference type="EMBL" id="RMX47028.1"/>
    </source>
</evidence>
<reference evidence="3 4" key="1">
    <citation type="journal article" date="2018" name="Sci. Rep.">
        <title>Comparative analysis of the Pocillopora damicornis genome highlights role of immune system in coral evolution.</title>
        <authorList>
            <person name="Cunning R."/>
            <person name="Bay R.A."/>
            <person name="Gillette P."/>
            <person name="Baker A.C."/>
            <person name="Traylor-Knowles N."/>
        </authorList>
    </citation>
    <scope>NUCLEOTIDE SEQUENCE [LARGE SCALE GENOMIC DNA]</scope>
    <source>
        <strain evidence="3">RSMAS</strain>
        <tissue evidence="3">Whole animal</tissue>
    </source>
</reference>
<name>A0A3M6U0L5_POCDA</name>
<organism evidence="3 4">
    <name type="scientific">Pocillopora damicornis</name>
    <name type="common">Cauliflower coral</name>
    <name type="synonym">Millepora damicornis</name>
    <dbReference type="NCBI Taxonomy" id="46731"/>
    <lineage>
        <taxon>Eukaryota</taxon>
        <taxon>Metazoa</taxon>
        <taxon>Cnidaria</taxon>
        <taxon>Anthozoa</taxon>
        <taxon>Hexacorallia</taxon>
        <taxon>Scleractinia</taxon>
        <taxon>Astrocoeniina</taxon>
        <taxon>Pocilloporidae</taxon>
        <taxon>Pocillopora</taxon>
    </lineage>
</organism>
<dbReference type="OMA" id="ENTYREQ"/>
<feature type="coiled-coil region" evidence="1">
    <location>
        <begin position="193"/>
        <end position="220"/>
    </location>
</feature>
<dbReference type="EMBL" id="RCHS01002511">
    <property type="protein sequence ID" value="RMX47028.1"/>
    <property type="molecule type" value="Genomic_DNA"/>
</dbReference>
<evidence type="ECO:0000256" key="2">
    <source>
        <dbReference type="SAM" id="MobiDB-lite"/>
    </source>
</evidence>
<feature type="compositionally biased region" description="Acidic residues" evidence="2">
    <location>
        <begin position="286"/>
        <end position="297"/>
    </location>
</feature>
<gene>
    <name evidence="3" type="ORF">pdam_00009600</name>
</gene>
<protein>
    <submittedName>
        <fullName evidence="3">Uncharacterized protein</fullName>
    </submittedName>
</protein>
<evidence type="ECO:0000313" key="4">
    <source>
        <dbReference type="Proteomes" id="UP000275408"/>
    </source>
</evidence>